<evidence type="ECO:0000256" key="11">
    <source>
        <dbReference type="PROSITE-ProRule" id="PRU00042"/>
    </source>
</evidence>
<keyword evidence="10" id="KW-0539">Nucleus</keyword>
<dbReference type="EMBL" id="MUJZ01033875">
    <property type="protein sequence ID" value="OTF77199.1"/>
    <property type="molecule type" value="Genomic_DNA"/>
</dbReference>
<keyword evidence="9" id="KW-0804">Transcription</keyword>
<accession>A0A1Y3B8M7</accession>
<dbReference type="GO" id="GO:0005634">
    <property type="term" value="C:nucleus"/>
    <property type="evidence" value="ECO:0007669"/>
    <property type="project" value="UniProtKB-SubCell"/>
</dbReference>
<dbReference type="FunFam" id="3.30.160.60:FF:000446">
    <property type="entry name" value="Zinc finger protein"/>
    <property type="match status" value="1"/>
</dbReference>
<evidence type="ECO:0000256" key="2">
    <source>
        <dbReference type="ARBA" id="ARBA00006991"/>
    </source>
</evidence>
<keyword evidence="8" id="KW-0238">DNA-binding</keyword>
<keyword evidence="3" id="KW-0479">Metal-binding</keyword>
<keyword evidence="6" id="KW-0862">Zinc</keyword>
<feature type="domain" description="C2H2-type" evidence="12">
    <location>
        <begin position="1"/>
        <end position="24"/>
    </location>
</feature>
<comment type="caution">
    <text evidence="13">The sequence shown here is derived from an EMBL/GenBank/DDBJ whole genome shotgun (WGS) entry which is preliminary data.</text>
</comment>
<evidence type="ECO:0000256" key="3">
    <source>
        <dbReference type="ARBA" id="ARBA00022723"/>
    </source>
</evidence>
<dbReference type="PROSITE" id="PS50157">
    <property type="entry name" value="ZINC_FINGER_C2H2_2"/>
    <property type="match status" value="3"/>
</dbReference>
<dbReference type="GO" id="GO:0008270">
    <property type="term" value="F:zinc ion binding"/>
    <property type="evidence" value="ECO:0007669"/>
    <property type="project" value="UniProtKB-KW"/>
</dbReference>
<dbReference type="InterPro" id="IPR036236">
    <property type="entry name" value="Znf_C2H2_sf"/>
</dbReference>
<evidence type="ECO:0000256" key="10">
    <source>
        <dbReference type="ARBA" id="ARBA00023242"/>
    </source>
</evidence>
<dbReference type="SMART" id="SM00355">
    <property type="entry name" value="ZnF_C2H2"/>
    <property type="match status" value="3"/>
</dbReference>
<reference evidence="13 14" key="1">
    <citation type="submission" date="2017-03" db="EMBL/GenBank/DDBJ databases">
        <title>Genome Survey of Euroglyphus maynei.</title>
        <authorList>
            <person name="Arlian L.G."/>
            <person name="Morgan M.S."/>
            <person name="Rider S.D."/>
        </authorList>
    </citation>
    <scope>NUCLEOTIDE SEQUENCE [LARGE SCALE GENOMIC DNA]</scope>
    <source>
        <strain evidence="13">Arlian Lab</strain>
        <tissue evidence="13">Whole body</tissue>
    </source>
</reference>
<evidence type="ECO:0000256" key="6">
    <source>
        <dbReference type="ARBA" id="ARBA00022833"/>
    </source>
</evidence>
<keyword evidence="5 11" id="KW-0863">Zinc-finger</keyword>
<evidence type="ECO:0000256" key="5">
    <source>
        <dbReference type="ARBA" id="ARBA00022771"/>
    </source>
</evidence>
<feature type="domain" description="C2H2-type" evidence="12">
    <location>
        <begin position="53"/>
        <end position="80"/>
    </location>
</feature>
<dbReference type="PANTHER" id="PTHR23235">
    <property type="entry name" value="KRUEPPEL-LIKE TRANSCRIPTION FACTOR"/>
    <property type="match status" value="1"/>
</dbReference>
<protein>
    <submittedName>
        <fullName evidence="13">Glass-like protein</fullName>
    </submittedName>
</protein>
<keyword evidence="4" id="KW-0677">Repeat</keyword>
<dbReference type="Pfam" id="PF00096">
    <property type="entry name" value="zf-C2H2"/>
    <property type="match status" value="3"/>
</dbReference>
<evidence type="ECO:0000259" key="12">
    <source>
        <dbReference type="PROSITE" id="PS50157"/>
    </source>
</evidence>
<organism evidence="13 14">
    <name type="scientific">Euroglyphus maynei</name>
    <name type="common">Mayne's house dust mite</name>
    <dbReference type="NCBI Taxonomy" id="6958"/>
    <lineage>
        <taxon>Eukaryota</taxon>
        <taxon>Metazoa</taxon>
        <taxon>Ecdysozoa</taxon>
        <taxon>Arthropoda</taxon>
        <taxon>Chelicerata</taxon>
        <taxon>Arachnida</taxon>
        <taxon>Acari</taxon>
        <taxon>Acariformes</taxon>
        <taxon>Sarcoptiformes</taxon>
        <taxon>Astigmata</taxon>
        <taxon>Psoroptidia</taxon>
        <taxon>Analgoidea</taxon>
        <taxon>Pyroglyphidae</taxon>
        <taxon>Pyroglyphinae</taxon>
        <taxon>Euroglyphus</taxon>
    </lineage>
</organism>
<evidence type="ECO:0000256" key="8">
    <source>
        <dbReference type="ARBA" id="ARBA00023125"/>
    </source>
</evidence>
<keyword evidence="14" id="KW-1185">Reference proteome</keyword>
<dbReference type="OrthoDB" id="8113227at2759"/>
<gene>
    <name evidence="13" type="ORF">BLA29_007319</name>
</gene>
<dbReference type="SUPFAM" id="SSF57667">
    <property type="entry name" value="beta-beta-alpha zinc fingers"/>
    <property type="match status" value="2"/>
</dbReference>
<dbReference type="Gene3D" id="3.30.160.60">
    <property type="entry name" value="Classic Zinc Finger"/>
    <property type="match status" value="3"/>
</dbReference>
<evidence type="ECO:0000313" key="14">
    <source>
        <dbReference type="Proteomes" id="UP000194236"/>
    </source>
</evidence>
<dbReference type="PANTHER" id="PTHR23235:SF142">
    <property type="entry name" value="ZINC FINGER PROTEIN 384"/>
    <property type="match status" value="1"/>
</dbReference>
<dbReference type="FunFam" id="3.30.160.60:FF:000931">
    <property type="entry name" value="zinc finger protein 697"/>
    <property type="match status" value="1"/>
</dbReference>
<dbReference type="FunFam" id="3.30.160.60:FF:001498">
    <property type="entry name" value="Zinc finger protein 404"/>
    <property type="match status" value="1"/>
</dbReference>
<name>A0A1Y3B8M7_EURMA</name>
<feature type="non-terminal residue" evidence="13">
    <location>
        <position position="1"/>
    </location>
</feature>
<proteinExistence type="inferred from homology"/>
<sequence length="128" mass="15113">VCNKAFSQAANLTAHNRIHTKEKPFPCPICQRRFSQSSSVTTHLRTHTKERPYNCHHCSKSFSDSSTLTKHMRIHSGEKPYRFVFRFFSIRFMSDVFAKFFTIRKSKSSYENSFLMSAKNKFECLRIF</sequence>
<evidence type="ECO:0000256" key="1">
    <source>
        <dbReference type="ARBA" id="ARBA00004123"/>
    </source>
</evidence>
<evidence type="ECO:0000256" key="4">
    <source>
        <dbReference type="ARBA" id="ARBA00022737"/>
    </source>
</evidence>
<evidence type="ECO:0000256" key="9">
    <source>
        <dbReference type="ARBA" id="ARBA00023163"/>
    </source>
</evidence>
<dbReference type="Proteomes" id="UP000194236">
    <property type="component" value="Unassembled WGS sequence"/>
</dbReference>
<feature type="domain" description="C2H2-type" evidence="12">
    <location>
        <begin position="25"/>
        <end position="52"/>
    </location>
</feature>
<dbReference type="AlphaFoldDB" id="A0A1Y3B8M7"/>
<evidence type="ECO:0000256" key="7">
    <source>
        <dbReference type="ARBA" id="ARBA00023015"/>
    </source>
</evidence>
<evidence type="ECO:0000313" key="13">
    <source>
        <dbReference type="EMBL" id="OTF77199.1"/>
    </source>
</evidence>
<dbReference type="InterPro" id="IPR013087">
    <property type="entry name" value="Znf_C2H2_type"/>
</dbReference>
<comment type="subcellular location">
    <subcellularLocation>
        <location evidence="1">Nucleus</location>
    </subcellularLocation>
</comment>
<dbReference type="GO" id="GO:0000981">
    <property type="term" value="F:DNA-binding transcription factor activity, RNA polymerase II-specific"/>
    <property type="evidence" value="ECO:0007669"/>
    <property type="project" value="TreeGrafter"/>
</dbReference>
<dbReference type="PROSITE" id="PS00028">
    <property type="entry name" value="ZINC_FINGER_C2H2_1"/>
    <property type="match status" value="2"/>
</dbReference>
<keyword evidence="7" id="KW-0805">Transcription regulation</keyword>
<dbReference type="GO" id="GO:0000978">
    <property type="term" value="F:RNA polymerase II cis-regulatory region sequence-specific DNA binding"/>
    <property type="evidence" value="ECO:0007669"/>
    <property type="project" value="TreeGrafter"/>
</dbReference>
<comment type="similarity">
    <text evidence="2">Belongs to the krueppel C2H2-type zinc-finger protein family.</text>
</comment>